<dbReference type="STRING" id="633807.BW732_04870"/>
<reference evidence="1 2" key="1">
    <citation type="journal article" date="2010" name="Int. J. Syst. Evol. Microbiol.">
        <title>Vagococcus penaei sp. nov., isolated from spoilage microbiota of cooked shrimp (Penaeus vannamei).</title>
        <authorList>
            <person name="Jaffres E."/>
            <person name="Prevost H."/>
            <person name="Rossero A."/>
            <person name="Joffraud J.J."/>
            <person name="Dousset X."/>
        </authorList>
    </citation>
    <scope>NUCLEOTIDE SEQUENCE [LARGE SCALE GENOMIC DNA]</scope>
    <source>
        <strain evidence="1 2">CD276</strain>
    </source>
</reference>
<dbReference type="Gene3D" id="3.40.630.30">
    <property type="match status" value="1"/>
</dbReference>
<dbReference type="SUPFAM" id="SSF55729">
    <property type="entry name" value="Acyl-CoA N-acyltransferases (Nat)"/>
    <property type="match status" value="1"/>
</dbReference>
<dbReference type="GO" id="GO:0016747">
    <property type="term" value="F:acyltransferase activity, transferring groups other than amino-acyl groups"/>
    <property type="evidence" value="ECO:0007669"/>
    <property type="project" value="InterPro"/>
</dbReference>
<name>A0A1Q2D5E7_9ENTE</name>
<organism evidence="1 2">
    <name type="scientific">Vagococcus penaei</name>
    <dbReference type="NCBI Taxonomy" id="633807"/>
    <lineage>
        <taxon>Bacteria</taxon>
        <taxon>Bacillati</taxon>
        <taxon>Bacillota</taxon>
        <taxon>Bacilli</taxon>
        <taxon>Lactobacillales</taxon>
        <taxon>Enterococcaceae</taxon>
        <taxon>Vagococcus</taxon>
    </lineage>
</organism>
<dbReference type="PROSITE" id="PS51186">
    <property type="entry name" value="GNAT"/>
    <property type="match status" value="1"/>
</dbReference>
<dbReference type="Proteomes" id="UP000188246">
    <property type="component" value="Chromosome"/>
</dbReference>
<evidence type="ECO:0000313" key="1">
    <source>
        <dbReference type="EMBL" id="AQP53632.1"/>
    </source>
</evidence>
<accession>A0A1Q2D5E7</accession>
<dbReference type="Pfam" id="PF00583">
    <property type="entry name" value="Acetyltransf_1"/>
    <property type="match status" value="1"/>
</dbReference>
<dbReference type="PANTHER" id="PTHR43415">
    <property type="entry name" value="SPERMIDINE N(1)-ACETYLTRANSFERASE"/>
    <property type="match status" value="1"/>
</dbReference>
<dbReference type="EMBL" id="CP019609">
    <property type="protein sequence ID" value="AQP53632.1"/>
    <property type="molecule type" value="Genomic_DNA"/>
</dbReference>
<dbReference type="InterPro" id="IPR000182">
    <property type="entry name" value="GNAT_dom"/>
</dbReference>
<dbReference type="OrthoDB" id="948250at2"/>
<gene>
    <name evidence="1" type="ORF">BW732_04870</name>
</gene>
<proteinExistence type="predicted"/>
<dbReference type="InterPro" id="IPR016181">
    <property type="entry name" value="Acyl_CoA_acyltransferase"/>
</dbReference>
<dbReference type="AlphaFoldDB" id="A0A1Q2D5E7"/>
<evidence type="ECO:0000313" key="2">
    <source>
        <dbReference type="Proteomes" id="UP000188246"/>
    </source>
</evidence>
<protein>
    <submittedName>
        <fullName evidence="1">Uncharacterized protein</fullName>
    </submittedName>
</protein>
<dbReference type="CDD" id="cd04301">
    <property type="entry name" value="NAT_SF"/>
    <property type="match status" value="1"/>
</dbReference>
<dbReference type="RefSeq" id="WP_077275723.1">
    <property type="nucleotide sequence ID" value="NZ_CP019609.1"/>
</dbReference>
<dbReference type="PANTHER" id="PTHR43415:SF3">
    <property type="entry name" value="GNAT-FAMILY ACETYLTRANSFERASE"/>
    <property type="match status" value="1"/>
</dbReference>
<dbReference type="KEGG" id="vpi:BW732_04870"/>
<keyword evidence="2" id="KW-1185">Reference proteome</keyword>
<sequence length="174" mass="19821">MTNQEYTIILREAVPSDAQEVLTLVTELNQETPYLLVNRQALTLTKEDMATEIEQIYHLPNQLILLALDNNRPIGIATVTTDSDPAISHIGEIGISIKQDFWGIGLGTAMITELIDWVEHYQKIKRLEIKVQNRNQRAIALYQKLGFETEGTIRAGIKIEHDEFCDVLLMSRLF</sequence>